<dbReference type="GO" id="GO:0072659">
    <property type="term" value="P:protein localization to plasma membrane"/>
    <property type="evidence" value="ECO:0007669"/>
    <property type="project" value="TreeGrafter"/>
</dbReference>
<protein>
    <submittedName>
        <fullName evidence="9">Peroxisomal membrane protein 11C</fullName>
    </submittedName>
</protein>
<dbReference type="Pfam" id="PF05648">
    <property type="entry name" value="PEX11"/>
    <property type="match status" value="1"/>
</dbReference>
<dbReference type="OrthoDB" id="8889279at2759"/>
<dbReference type="GO" id="GO:0005886">
    <property type="term" value="C:plasma membrane"/>
    <property type="evidence" value="ECO:0007669"/>
    <property type="project" value="InterPro"/>
</dbReference>
<name>A0A3N0YPU9_ANAGA</name>
<evidence type="ECO:0000256" key="6">
    <source>
        <dbReference type="PROSITE-ProRule" id="PRU00192"/>
    </source>
</evidence>
<feature type="region of interest" description="Disordered" evidence="7">
    <location>
        <begin position="105"/>
        <end position="240"/>
    </location>
</feature>
<dbReference type="InterPro" id="IPR043443">
    <property type="entry name" value="FYB1/2-like"/>
</dbReference>
<evidence type="ECO:0000313" key="10">
    <source>
        <dbReference type="Proteomes" id="UP000281406"/>
    </source>
</evidence>
<keyword evidence="2" id="KW-0597">Phosphoprotein</keyword>
<keyword evidence="1 6" id="KW-0728">SH3 domain</keyword>
<evidence type="ECO:0000259" key="8">
    <source>
        <dbReference type="PROSITE" id="PS50002"/>
    </source>
</evidence>
<dbReference type="EMBL" id="RJVU01031169">
    <property type="protein sequence ID" value="ROL48225.1"/>
    <property type="molecule type" value="Genomic_DNA"/>
</dbReference>
<feature type="domain" description="SH3" evidence="8">
    <location>
        <begin position="279"/>
        <end position="340"/>
    </location>
</feature>
<dbReference type="GO" id="GO:0050852">
    <property type="term" value="P:T cell receptor signaling pathway"/>
    <property type="evidence" value="ECO:0007669"/>
    <property type="project" value="TreeGrafter"/>
</dbReference>
<evidence type="ECO:0000313" key="9">
    <source>
        <dbReference type="EMBL" id="ROL48225.1"/>
    </source>
</evidence>
<evidence type="ECO:0000256" key="1">
    <source>
        <dbReference type="ARBA" id="ARBA00022443"/>
    </source>
</evidence>
<keyword evidence="4" id="KW-0576">Peroxisome</keyword>
<dbReference type="Gene3D" id="2.30.30.40">
    <property type="entry name" value="SH3 Domains"/>
    <property type="match status" value="2"/>
</dbReference>
<sequence>MAGSGGGSAIKPHAVGALPESLTNGVLRNKTSAVPPRPVVPLNSLGEPKMFHSGPQGVFPRPPPAHRLGAQESPKTPPTEVNVPSRVKLTGELLQSKILKQQNDMKVSSAFKPPLPSQRSVSEVVPLRKSLPNVGPRPSKPKRPPYVNLDHLRKKAPVVLPKRPIESQCAKGPARPPKLTSSFSELNISPEPETYDDISSLPPPPPPPPKPRDSWTDSYPSQHEDSDQEIYEDPDKPVPIERHVLKDNKKVELDKKELKEKQKQENEYRKKFKLNGPIEVIHMARVREDWQGGKNDLIVRQGESVEIIRVNNNPEGKWLARNLRGSIGYISNSCVDVDYEEVKRKLRNQATPSFHPPVVQAINPEFYDDIGSNDQLDSSFHSDDVYDDVDHEFPPPPPEISHDPKKAKQLEKEFRKKFKFEGPIRVLYSMMVDPNASLKKGGNKDLLVVRGEILEVIQETNKKRVLCRNNEGKWRMMFMMTLTLLQIRTLCYGSQLVGGVLAGKKSQSSLGKSLLLFSAQLSHCRTTLRLFDDLSMLAYSTSYGLGASEEDALVRWMSILTNVADQLYYPCEHIAWAADAELIKTKSDRWWVLSTGFWGMSLILSIFREEAFSQKAALRRQIRGEVFSILSSLADLSNAVHWMPPGFLWAGRFPPWLVGLMGTVSSLIGLLQMSSSDQGACT</sequence>
<comment type="caution">
    <text evidence="9">The sequence shown here is derived from an EMBL/GenBank/DDBJ whole genome shotgun (WGS) entry which is preliminary data.</text>
</comment>
<dbReference type="AlphaFoldDB" id="A0A3N0YPU9"/>
<accession>A0A3N0YPU9</accession>
<dbReference type="InterPro" id="IPR008733">
    <property type="entry name" value="PEX11"/>
</dbReference>
<evidence type="ECO:0000256" key="3">
    <source>
        <dbReference type="ARBA" id="ARBA00023136"/>
    </source>
</evidence>
<dbReference type="PROSITE" id="PS50002">
    <property type="entry name" value="SH3"/>
    <property type="match status" value="1"/>
</dbReference>
<evidence type="ECO:0000256" key="7">
    <source>
        <dbReference type="SAM" id="MobiDB-lite"/>
    </source>
</evidence>
<evidence type="ECO:0000256" key="4">
    <source>
        <dbReference type="ARBA" id="ARBA00023140"/>
    </source>
</evidence>
<dbReference type="InterPro" id="IPR001452">
    <property type="entry name" value="SH3_domain"/>
</dbReference>
<gene>
    <name evidence="9" type="ORF">DPX16_5619</name>
</gene>
<dbReference type="FunFam" id="2.30.30.40:FF:000133">
    <property type="entry name" value="FYN-binding protein-like isoform X2"/>
    <property type="match status" value="1"/>
</dbReference>
<evidence type="ECO:0000256" key="5">
    <source>
        <dbReference type="ARBA" id="ARBA00046271"/>
    </source>
</evidence>
<proteinExistence type="predicted"/>
<comment type="subcellular location">
    <subcellularLocation>
        <location evidence="5">Peroxisome membrane</location>
    </subcellularLocation>
</comment>
<dbReference type="GO" id="GO:0005778">
    <property type="term" value="C:peroxisomal membrane"/>
    <property type="evidence" value="ECO:0007669"/>
    <property type="project" value="UniProtKB-SubCell"/>
</dbReference>
<evidence type="ECO:0000256" key="2">
    <source>
        <dbReference type="ARBA" id="ARBA00022553"/>
    </source>
</evidence>
<dbReference type="PANTHER" id="PTHR16830:SF19">
    <property type="entry name" value="FYN-BINDING PROTEIN-LIKE-RELATED"/>
    <property type="match status" value="1"/>
</dbReference>
<dbReference type="SUPFAM" id="SSF50044">
    <property type="entry name" value="SH3-domain"/>
    <property type="match status" value="2"/>
</dbReference>
<keyword evidence="3" id="KW-0472">Membrane</keyword>
<dbReference type="PANTHER" id="PTHR16830">
    <property type="entry name" value="SH2 CONTAINING ADAPTOR PRAM-1 RELATED"/>
    <property type="match status" value="1"/>
</dbReference>
<dbReference type="Proteomes" id="UP000281406">
    <property type="component" value="Unassembled WGS sequence"/>
</dbReference>
<keyword evidence="10" id="KW-1185">Reference proteome</keyword>
<feature type="region of interest" description="Disordered" evidence="7">
    <location>
        <begin position="28"/>
        <end position="86"/>
    </location>
</feature>
<reference evidence="9 10" key="1">
    <citation type="submission" date="2018-10" db="EMBL/GenBank/DDBJ databases">
        <title>Genome assembly for a Yunnan-Guizhou Plateau 3E fish, Anabarilius grahami (Regan), and its evolutionary and genetic applications.</title>
        <authorList>
            <person name="Jiang W."/>
        </authorList>
    </citation>
    <scope>NUCLEOTIDE SEQUENCE [LARGE SCALE GENOMIC DNA]</scope>
    <source>
        <strain evidence="9">AG-KIZ</strain>
        <tissue evidence="9">Muscle</tissue>
    </source>
</reference>
<organism evidence="9 10">
    <name type="scientific">Anabarilius grahami</name>
    <name type="common">Kanglang fish</name>
    <name type="synonym">Barilius grahami</name>
    <dbReference type="NCBI Taxonomy" id="495550"/>
    <lineage>
        <taxon>Eukaryota</taxon>
        <taxon>Metazoa</taxon>
        <taxon>Chordata</taxon>
        <taxon>Craniata</taxon>
        <taxon>Vertebrata</taxon>
        <taxon>Euteleostomi</taxon>
        <taxon>Actinopterygii</taxon>
        <taxon>Neopterygii</taxon>
        <taxon>Teleostei</taxon>
        <taxon>Ostariophysi</taxon>
        <taxon>Cypriniformes</taxon>
        <taxon>Xenocyprididae</taxon>
        <taxon>Xenocypridinae</taxon>
        <taxon>Xenocypridinae incertae sedis</taxon>
        <taxon>Anabarilius</taxon>
    </lineage>
</organism>
<dbReference type="InterPro" id="IPR029294">
    <property type="entry name" value="hSH3"/>
</dbReference>
<dbReference type="InterPro" id="IPR036028">
    <property type="entry name" value="SH3-like_dom_sf"/>
</dbReference>
<dbReference type="GO" id="GO:0007229">
    <property type="term" value="P:integrin-mediated signaling pathway"/>
    <property type="evidence" value="ECO:0007669"/>
    <property type="project" value="InterPro"/>
</dbReference>
<dbReference type="Pfam" id="PF14603">
    <property type="entry name" value="hSH3"/>
    <property type="match status" value="2"/>
</dbReference>
<dbReference type="GO" id="GO:0016559">
    <property type="term" value="P:peroxisome fission"/>
    <property type="evidence" value="ECO:0007669"/>
    <property type="project" value="InterPro"/>
</dbReference>